<dbReference type="AlphaFoldDB" id="A0A383RU94"/>
<evidence type="ECO:0000313" key="9">
    <source>
        <dbReference type="Proteomes" id="UP000263595"/>
    </source>
</evidence>
<sequence>MNSPVLHREVVDGAFASDYHVLKPSRTPHWLSMTALLATFVAAVYCGWVDHSLPDFAAWSGAGWMAVALLSAVLITPRVFAPGFLLSLLPFLLAWRVAAMNDATVMVWVASVAALPLLVQFIDCVVSDLRRDRGKPGAWLGTLLWQATLVRLCFGLNELCHSAEKIFAGTGWFNKLEIGFQNLGFGEAAAAFVVLGGLIEFASAVSVGLGLFARLGAFVSLIYFLVATVGFGGEWTRGYAWAMAGGGGWEYVMLLMVVFIGVMISGAGKFSLDGWLLQRGLMPRLLTPLAVNAQGVRQP</sequence>
<dbReference type="InterPro" id="IPR032808">
    <property type="entry name" value="DoxX"/>
</dbReference>
<evidence type="ECO:0000256" key="2">
    <source>
        <dbReference type="ARBA" id="ARBA00006679"/>
    </source>
</evidence>
<gene>
    <name evidence="8" type="ORF">CCOS865_02742</name>
</gene>
<feature type="transmembrane region" description="Helical" evidence="7">
    <location>
        <begin position="138"/>
        <end position="159"/>
    </location>
</feature>
<evidence type="ECO:0000256" key="7">
    <source>
        <dbReference type="SAM" id="Phobius"/>
    </source>
</evidence>
<feature type="transmembrane region" description="Helical" evidence="7">
    <location>
        <begin position="211"/>
        <end position="231"/>
    </location>
</feature>
<dbReference type="GO" id="GO:0005886">
    <property type="term" value="C:plasma membrane"/>
    <property type="evidence" value="ECO:0007669"/>
    <property type="project" value="UniProtKB-SubCell"/>
</dbReference>
<keyword evidence="3" id="KW-1003">Cell membrane</keyword>
<organism evidence="8 9">
    <name type="scientific">Pseudomonas reidholzensis</name>
    <dbReference type="NCBI Taxonomy" id="1785162"/>
    <lineage>
        <taxon>Bacteria</taxon>
        <taxon>Pseudomonadati</taxon>
        <taxon>Pseudomonadota</taxon>
        <taxon>Gammaproteobacteria</taxon>
        <taxon>Pseudomonadales</taxon>
        <taxon>Pseudomonadaceae</taxon>
        <taxon>Pseudomonas</taxon>
    </lineage>
</organism>
<protein>
    <submittedName>
        <fullName evidence="8">DoxD-like family protein</fullName>
    </submittedName>
</protein>
<feature type="transmembrane region" description="Helical" evidence="7">
    <location>
        <begin position="30"/>
        <end position="50"/>
    </location>
</feature>
<keyword evidence="9" id="KW-1185">Reference proteome</keyword>
<accession>A0A383RU94</accession>
<feature type="transmembrane region" description="Helical" evidence="7">
    <location>
        <begin position="80"/>
        <end position="99"/>
    </location>
</feature>
<evidence type="ECO:0000256" key="6">
    <source>
        <dbReference type="ARBA" id="ARBA00023136"/>
    </source>
</evidence>
<comment type="similarity">
    <text evidence="2">Belongs to the DoxX family.</text>
</comment>
<dbReference type="InterPro" id="IPR051907">
    <property type="entry name" value="DoxX-like_oxidoreductase"/>
</dbReference>
<dbReference type="Proteomes" id="UP000263595">
    <property type="component" value="Unassembled WGS sequence"/>
</dbReference>
<keyword evidence="5 7" id="KW-1133">Transmembrane helix</keyword>
<reference evidence="9" key="1">
    <citation type="submission" date="2018-08" db="EMBL/GenBank/DDBJ databases">
        <authorList>
            <person name="Blom J."/>
        </authorList>
    </citation>
    <scope>NUCLEOTIDE SEQUENCE [LARGE SCALE GENOMIC DNA]</scope>
    <source>
        <strain evidence="9">CCOS 865</strain>
    </source>
</reference>
<keyword evidence="6 7" id="KW-0472">Membrane</keyword>
<evidence type="ECO:0000256" key="4">
    <source>
        <dbReference type="ARBA" id="ARBA00022692"/>
    </source>
</evidence>
<dbReference type="OrthoDB" id="5382961at2"/>
<feature type="transmembrane region" description="Helical" evidence="7">
    <location>
        <begin position="105"/>
        <end position="126"/>
    </location>
</feature>
<keyword evidence="4 7" id="KW-0812">Transmembrane</keyword>
<dbReference type="PANTHER" id="PTHR33452">
    <property type="entry name" value="OXIDOREDUCTASE CATD-RELATED"/>
    <property type="match status" value="1"/>
</dbReference>
<dbReference type="PANTHER" id="PTHR33452:SF1">
    <property type="entry name" value="INNER MEMBRANE PROTEIN YPHA-RELATED"/>
    <property type="match status" value="1"/>
</dbReference>
<evidence type="ECO:0000313" key="8">
    <source>
        <dbReference type="EMBL" id="SYX90475.1"/>
    </source>
</evidence>
<dbReference type="RefSeq" id="WP_119141740.1">
    <property type="nucleotide sequence ID" value="NZ_CBCSFL010000007.1"/>
</dbReference>
<evidence type="ECO:0000256" key="3">
    <source>
        <dbReference type="ARBA" id="ARBA00022475"/>
    </source>
</evidence>
<dbReference type="EMBL" id="UNOZ01000019">
    <property type="protein sequence ID" value="SYX90475.1"/>
    <property type="molecule type" value="Genomic_DNA"/>
</dbReference>
<dbReference type="Pfam" id="PF07681">
    <property type="entry name" value="DoxX"/>
    <property type="match status" value="1"/>
</dbReference>
<proteinExistence type="inferred from homology"/>
<comment type="subcellular location">
    <subcellularLocation>
        <location evidence="1">Cell membrane</location>
        <topology evidence="1">Multi-pass membrane protein</topology>
    </subcellularLocation>
</comment>
<evidence type="ECO:0000256" key="1">
    <source>
        <dbReference type="ARBA" id="ARBA00004651"/>
    </source>
</evidence>
<feature type="transmembrane region" description="Helical" evidence="7">
    <location>
        <begin position="56"/>
        <end position="75"/>
    </location>
</feature>
<feature type="transmembrane region" description="Helical" evidence="7">
    <location>
        <begin position="251"/>
        <end position="272"/>
    </location>
</feature>
<evidence type="ECO:0000256" key="5">
    <source>
        <dbReference type="ARBA" id="ARBA00022989"/>
    </source>
</evidence>
<feature type="transmembrane region" description="Helical" evidence="7">
    <location>
        <begin position="179"/>
        <end position="199"/>
    </location>
</feature>
<name>A0A383RU94_9PSED</name>